<sequence>MVYTLVVHFRVKDQAAISKVKDKLTEASQVYSRDKETVSWFIMQSVYDKKDFTTAGWRYGPEAV</sequence>
<proteinExistence type="predicted"/>
<dbReference type="OrthoDB" id="194076at2759"/>
<dbReference type="Proteomes" id="UP000038010">
    <property type="component" value="Unassembled WGS sequence"/>
</dbReference>
<dbReference type="VEuPathDB" id="FungiDB:AB675_10269"/>
<reference evidence="1 2" key="1">
    <citation type="submission" date="2015-06" db="EMBL/GenBank/DDBJ databases">
        <title>Draft genome of the ant-associated black yeast Phialophora attae CBS 131958.</title>
        <authorList>
            <person name="Moreno L.F."/>
            <person name="Stielow B.J."/>
            <person name="de Hoog S."/>
            <person name="Vicente V.A."/>
            <person name="Weiss V.A."/>
            <person name="de Vries M."/>
            <person name="Cruz L.M."/>
            <person name="Souza E.M."/>
        </authorList>
    </citation>
    <scope>NUCLEOTIDE SEQUENCE [LARGE SCALE GENOMIC DNA]</scope>
    <source>
        <strain evidence="1 2">CBS 131958</strain>
    </source>
</reference>
<dbReference type="AlphaFoldDB" id="A0A0N1H631"/>
<evidence type="ECO:0008006" key="3">
    <source>
        <dbReference type="Google" id="ProtNLM"/>
    </source>
</evidence>
<dbReference type="EMBL" id="LFJN01000024">
    <property type="protein sequence ID" value="KPI37434.1"/>
    <property type="molecule type" value="Genomic_DNA"/>
</dbReference>
<keyword evidence="2" id="KW-1185">Reference proteome</keyword>
<dbReference type="STRING" id="1664694.A0A0N1H631"/>
<dbReference type="PANTHER" id="PTHR38052">
    <property type="entry name" value="EXPRESSED PROTEIN"/>
    <property type="match status" value="1"/>
</dbReference>
<comment type="caution">
    <text evidence="1">The sequence shown here is derived from an EMBL/GenBank/DDBJ whole genome shotgun (WGS) entry which is preliminary data.</text>
</comment>
<dbReference type="PANTHER" id="PTHR38052:SF1">
    <property type="entry name" value="ABM DOMAIN-CONTAINING PROTEIN"/>
    <property type="match status" value="1"/>
</dbReference>
<accession>A0A0N1H631</accession>
<protein>
    <recommendedName>
        <fullName evidence="3">ABM domain-containing protein</fullName>
    </recommendedName>
</protein>
<dbReference type="GeneID" id="28730908"/>
<gene>
    <name evidence="1" type="ORF">AB675_10269</name>
</gene>
<organism evidence="1 2">
    <name type="scientific">Cyphellophora attinorum</name>
    <dbReference type="NCBI Taxonomy" id="1664694"/>
    <lineage>
        <taxon>Eukaryota</taxon>
        <taxon>Fungi</taxon>
        <taxon>Dikarya</taxon>
        <taxon>Ascomycota</taxon>
        <taxon>Pezizomycotina</taxon>
        <taxon>Eurotiomycetes</taxon>
        <taxon>Chaetothyriomycetidae</taxon>
        <taxon>Chaetothyriales</taxon>
        <taxon>Cyphellophoraceae</taxon>
        <taxon>Cyphellophora</taxon>
    </lineage>
</organism>
<name>A0A0N1H631_9EURO</name>
<evidence type="ECO:0000313" key="1">
    <source>
        <dbReference type="EMBL" id="KPI37434.1"/>
    </source>
</evidence>
<evidence type="ECO:0000313" key="2">
    <source>
        <dbReference type="Proteomes" id="UP000038010"/>
    </source>
</evidence>
<dbReference type="RefSeq" id="XP_017997397.1">
    <property type="nucleotide sequence ID" value="XM_018139028.1"/>
</dbReference>